<organism evidence="1 2">
    <name type="scientific">Ataeniobius toweri</name>
    <dbReference type="NCBI Taxonomy" id="208326"/>
    <lineage>
        <taxon>Eukaryota</taxon>
        <taxon>Metazoa</taxon>
        <taxon>Chordata</taxon>
        <taxon>Craniata</taxon>
        <taxon>Vertebrata</taxon>
        <taxon>Euteleostomi</taxon>
        <taxon>Actinopterygii</taxon>
        <taxon>Neopterygii</taxon>
        <taxon>Teleostei</taxon>
        <taxon>Neoteleostei</taxon>
        <taxon>Acanthomorphata</taxon>
        <taxon>Ovalentaria</taxon>
        <taxon>Atherinomorphae</taxon>
        <taxon>Cyprinodontiformes</taxon>
        <taxon>Goodeidae</taxon>
        <taxon>Ataeniobius</taxon>
    </lineage>
</organism>
<keyword evidence="2" id="KW-1185">Reference proteome</keyword>
<proteinExistence type="predicted"/>
<gene>
    <name evidence="1" type="ORF">ATANTOWER_029563</name>
</gene>
<dbReference type="Proteomes" id="UP001345963">
    <property type="component" value="Unassembled WGS sequence"/>
</dbReference>
<evidence type="ECO:0000313" key="1">
    <source>
        <dbReference type="EMBL" id="MED6235584.1"/>
    </source>
</evidence>
<evidence type="ECO:0000313" key="2">
    <source>
        <dbReference type="Proteomes" id="UP001345963"/>
    </source>
</evidence>
<comment type="caution">
    <text evidence="1">The sequence shown here is derived from an EMBL/GenBank/DDBJ whole genome shotgun (WGS) entry which is preliminary data.</text>
</comment>
<protein>
    <submittedName>
        <fullName evidence="1">Uncharacterized protein</fullName>
    </submittedName>
</protein>
<dbReference type="EMBL" id="JAHUTI010010604">
    <property type="protein sequence ID" value="MED6235584.1"/>
    <property type="molecule type" value="Genomic_DNA"/>
</dbReference>
<accession>A0ABU7ADI3</accession>
<sequence>MPNPIRCLKDLLLCCSRGAATDVHLTSGILPLQSKDTGQSKNIGQGLQYLWSQEHVSEAQLYSSQESHSRKGVKAEAKPLIKLTTAFYYQDTEELDSTK</sequence>
<name>A0ABU7ADI3_9TELE</name>
<reference evidence="1 2" key="1">
    <citation type="submission" date="2021-07" db="EMBL/GenBank/DDBJ databases">
        <authorList>
            <person name="Palmer J.M."/>
        </authorList>
    </citation>
    <scope>NUCLEOTIDE SEQUENCE [LARGE SCALE GENOMIC DNA]</scope>
    <source>
        <strain evidence="1 2">AT_MEX2019</strain>
        <tissue evidence="1">Muscle</tissue>
    </source>
</reference>